<accession>A0A2M9CNM7</accession>
<keyword evidence="2" id="KW-1185">Reference proteome</keyword>
<dbReference type="EMBL" id="PGFF01000001">
    <property type="protein sequence ID" value="PJJ73496.1"/>
    <property type="molecule type" value="Genomic_DNA"/>
</dbReference>
<evidence type="ECO:0000313" key="2">
    <source>
        <dbReference type="Proteomes" id="UP000228758"/>
    </source>
</evidence>
<gene>
    <name evidence="1" type="ORF">CLV46_3088</name>
</gene>
<keyword evidence="1" id="KW-0238">DNA-binding</keyword>
<reference evidence="1 2" key="1">
    <citation type="submission" date="2017-11" db="EMBL/GenBank/DDBJ databases">
        <title>Genomic Encyclopedia of Archaeal and Bacterial Type Strains, Phase II (KMG-II): From Individual Species to Whole Genera.</title>
        <authorList>
            <person name="Goeker M."/>
        </authorList>
    </citation>
    <scope>NUCLEOTIDE SEQUENCE [LARGE SCALE GENOMIC DNA]</scope>
    <source>
        <strain evidence="1 2">DSM 27393</strain>
    </source>
</reference>
<dbReference type="OrthoDB" id="9148135at2"/>
<dbReference type="InterPro" id="IPR009351">
    <property type="entry name" value="AlkZ-like"/>
</dbReference>
<organism evidence="1 2">
    <name type="scientific">Diaminobutyricimonas aerilata</name>
    <dbReference type="NCBI Taxonomy" id="1162967"/>
    <lineage>
        <taxon>Bacteria</taxon>
        <taxon>Bacillati</taxon>
        <taxon>Actinomycetota</taxon>
        <taxon>Actinomycetes</taxon>
        <taxon>Micrococcales</taxon>
        <taxon>Microbacteriaceae</taxon>
        <taxon>Diaminobutyricimonas</taxon>
    </lineage>
</organism>
<dbReference type="AlphaFoldDB" id="A0A2M9CNM7"/>
<name>A0A2M9CNM7_9MICO</name>
<dbReference type="RefSeq" id="WP_100365575.1">
    <property type="nucleotide sequence ID" value="NZ_PGFF01000001.1"/>
</dbReference>
<dbReference type="Pfam" id="PF06224">
    <property type="entry name" value="AlkZ-like"/>
    <property type="match status" value="1"/>
</dbReference>
<protein>
    <submittedName>
        <fullName evidence="1">Winged helix DNA-binding protein</fullName>
    </submittedName>
</protein>
<comment type="caution">
    <text evidence="1">The sequence shown here is derived from an EMBL/GenBank/DDBJ whole genome shotgun (WGS) entry which is preliminary data.</text>
</comment>
<evidence type="ECO:0000313" key="1">
    <source>
        <dbReference type="EMBL" id="PJJ73496.1"/>
    </source>
</evidence>
<sequence>MTSPDRIHARRLALTTLDRQYLLRRAEGSTSEVVRQLVGMQAQAADAPYLGLWSRLEGFALDDLTDLVTLREVVRGSLLRGTQHVALADDYVWLRPLIAPTLARTQRAGWGRVMGDVDLTELARLAREHLAGEQLTRPQLRDRLAVRWPDVHADALGWSAQALVAVVHPPPHGTWRRGGATPFTLAESYLGRALDDRPDPRELVRRYLTGYGPATARDVQAWSGVRGLGEVIDTMGNELRRYVVDGVELVDLADLPLVNDEATPPVRLLPEFDNLMVAFADRSRLMTDAARARVSIGAMVFPTVLVDGRVVALWKLERGADRTVLTVDPLEPLAASTRHEIRDEAERMLAFAAADAERLDVRID</sequence>
<dbReference type="GO" id="GO:0003677">
    <property type="term" value="F:DNA binding"/>
    <property type="evidence" value="ECO:0007669"/>
    <property type="project" value="UniProtKB-KW"/>
</dbReference>
<dbReference type="Proteomes" id="UP000228758">
    <property type="component" value="Unassembled WGS sequence"/>
</dbReference>
<dbReference type="PANTHER" id="PTHR38479:SF2">
    <property type="entry name" value="WINGED HELIX DNA-BINDING DOMAIN-CONTAINING PROTEIN"/>
    <property type="match status" value="1"/>
</dbReference>
<dbReference type="PANTHER" id="PTHR38479">
    <property type="entry name" value="LMO0824 PROTEIN"/>
    <property type="match status" value="1"/>
</dbReference>
<proteinExistence type="predicted"/>